<dbReference type="RefSeq" id="WP_090790138.1">
    <property type="nucleotide sequence ID" value="NZ_BOND01000026.1"/>
</dbReference>
<evidence type="ECO:0000313" key="4">
    <source>
        <dbReference type="Proteomes" id="UP000199632"/>
    </source>
</evidence>
<dbReference type="AlphaFoldDB" id="A0A1H3NYV6"/>
<proteinExistence type="predicted"/>
<accession>A0A1H3NYV6</accession>
<keyword evidence="4" id="KW-1185">Reference proteome</keyword>
<sequence>MSAEPPAEPPRPAPARGLLVFGVLFAVVILVAAVVGAAVALRGADASSSGGEVSAGKLAVGHCVDGLRESDDVAALPVLPCERPHEGEVFAIVVLPAGPYPGAEKLGLQARQECLAQFEDYAPSSVADDKVELFYLHPTELSWTAGDRGVTCVATDPTTKRTGSLKG</sequence>
<keyword evidence="1" id="KW-0472">Membrane</keyword>
<feature type="transmembrane region" description="Helical" evidence="1">
    <location>
        <begin position="20"/>
        <end position="41"/>
    </location>
</feature>
<reference evidence="4" key="1">
    <citation type="submission" date="2016-10" db="EMBL/GenBank/DDBJ databases">
        <authorList>
            <person name="Varghese N."/>
            <person name="Submissions S."/>
        </authorList>
    </citation>
    <scope>NUCLEOTIDE SEQUENCE [LARGE SCALE GENOMIC DNA]</scope>
    <source>
        <strain evidence="4">DSM 44718</strain>
    </source>
</reference>
<evidence type="ECO:0000313" key="3">
    <source>
        <dbReference type="EMBL" id="SDY93359.1"/>
    </source>
</evidence>
<evidence type="ECO:0000256" key="1">
    <source>
        <dbReference type="SAM" id="Phobius"/>
    </source>
</evidence>
<gene>
    <name evidence="3" type="ORF">SAMN05421684_2399</name>
</gene>
<dbReference type="Proteomes" id="UP000199632">
    <property type="component" value="Unassembled WGS sequence"/>
</dbReference>
<dbReference type="STRING" id="137265.SAMN05421684_2399"/>
<protein>
    <submittedName>
        <fullName evidence="3">Septum formation</fullName>
    </submittedName>
</protein>
<dbReference type="Pfam" id="PF13845">
    <property type="entry name" value="Septum_form"/>
    <property type="match status" value="1"/>
</dbReference>
<feature type="domain" description="Septum formation-related" evidence="2">
    <location>
        <begin position="58"/>
        <end position="152"/>
    </location>
</feature>
<organism evidence="3 4">
    <name type="scientific">Asanoa ishikariensis</name>
    <dbReference type="NCBI Taxonomy" id="137265"/>
    <lineage>
        <taxon>Bacteria</taxon>
        <taxon>Bacillati</taxon>
        <taxon>Actinomycetota</taxon>
        <taxon>Actinomycetes</taxon>
        <taxon>Micromonosporales</taxon>
        <taxon>Micromonosporaceae</taxon>
        <taxon>Asanoa</taxon>
    </lineage>
</organism>
<evidence type="ECO:0000259" key="2">
    <source>
        <dbReference type="Pfam" id="PF13845"/>
    </source>
</evidence>
<name>A0A1H3NYV6_9ACTN</name>
<keyword evidence="1" id="KW-1133">Transmembrane helix</keyword>
<keyword evidence="1" id="KW-0812">Transmembrane</keyword>
<dbReference type="EMBL" id="FNQB01000001">
    <property type="protein sequence ID" value="SDY93359.1"/>
    <property type="molecule type" value="Genomic_DNA"/>
</dbReference>
<dbReference type="InterPro" id="IPR026004">
    <property type="entry name" value="Septum_form"/>
</dbReference>